<feature type="region of interest" description="Disordered" evidence="1">
    <location>
        <begin position="1"/>
        <end position="38"/>
    </location>
</feature>
<organism evidence="2 3">
    <name type="scientific">Durusdinium trenchii</name>
    <dbReference type="NCBI Taxonomy" id="1381693"/>
    <lineage>
        <taxon>Eukaryota</taxon>
        <taxon>Sar</taxon>
        <taxon>Alveolata</taxon>
        <taxon>Dinophyceae</taxon>
        <taxon>Suessiales</taxon>
        <taxon>Symbiodiniaceae</taxon>
        <taxon>Durusdinium</taxon>
    </lineage>
</organism>
<dbReference type="EMBL" id="CAXAMM010003335">
    <property type="protein sequence ID" value="CAK8999454.1"/>
    <property type="molecule type" value="Genomic_DNA"/>
</dbReference>
<evidence type="ECO:0000313" key="2">
    <source>
        <dbReference type="EMBL" id="CAK8999454.1"/>
    </source>
</evidence>
<feature type="region of interest" description="Disordered" evidence="1">
    <location>
        <begin position="188"/>
        <end position="217"/>
    </location>
</feature>
<feature type="region of interest" description="Disordered" evidence="1">
    <location>
        <begin position="133"/>
        <end position="154"/>
    </location>
</feature>
<protein>
    <submittedName>
        <fullName evidence="2">Uncharacterized protein</fullName>
    </submittedName>
</protein>
<dbReference type="Proteomes" id="UP001642464">
    <property type="component" value="Unassembled WGS sequence"/>
</dbReference>
<name>A0ABP0IDJ3_9DINO</name>
<comment type="caution">
    <text evidence="2">The sequence shown here is derived from an EMBL/GenBank/DDBJ whole genome shotgun (WGS) entry which is preliminary data.</text>
</comment>
<accession>A0ABP0IDJ3</accession>
<evidence type="ECO:0000313" key="3">
    <source>
        <dbReference type="Proteomes" id="UP001642464"/>
    </source>
</evidence>
<sequence length="236" mass="25176">MALVGEPPIDGRQESITSKVARRKTGAKRLTGDGPPLPKVEYEASRIDAQRHGPGWLRAILVVPATTLAALGVGSGSTRKLEGIGGCVASGVAPKYVQQADGVHVNHEAAKKPMVMTLTEFFTITERKEKFKTSPRLEAEGLHEGAGRVEEEGHDAVEDGLVQQKEIEKELDETFSDRRLLVEAEALDPSSLGIQRKEPPEAAGAVGYSEANVGGDPAERAAERVLFGGPPTKRAL</sequence>
<reference evidence="2 3" key="1">
    <citation type="submission" date="2024-02" db="EMBL/GenBank/DDBJ databases">
        <authorList>
            <person name="Chen Y."/>
            <person name="Shah S."/>
            <person name="Dougan E. K."/>
            <person name="Thang M."/>
            <person name="Chan C."/>
        </authorList>
    </citation>
    <scope>NUCLEOTIDE SEQUENCE [LARGE SCALE GENOMIC DNA]</scope>
</reference>
<proteinExistence type="predicted"/>
<gene>
    <name evidence="2" type="ORF">SCF082_LOCUS6050</name>
</gene>
<evidence type="ECO:0000256" key="1">
    <source>
        <dbReference type="SAM" id="MobiDB-lite"/>
    </source>
</evidence>
<keyword evidence="3" id="KW-1185">Reference proteome</keyword>